<accession>A0A543P1K1</accession>
<gene>
    <name evidence="1" type="ORF">FHU33_4644</name>
</gene>
<comment type="caution">
    <text evidence="1">The sequence shown here is derived from an EMBL/GenBank/DDBJ whole genome shotgun (WGS) entry which is preliminary data.</text>
</comment>
<evidence type="ECO:0000313" key="1">
    <source>
        <dbReference type="EMBL" id="TQN37967.1"/>
    </source>
</evidence>
<organism evidence="1 2">
    <name type="scientific">Blastococcus colisei</name>
    <dbReference type="NCBI Taxonomy" id="1564162"/>
    <lineage>
        <taxon>Bacteria</taxon>
        <taxon>Bacillati</taxon>
        <taxon>Actinomycetota</taxon>
        <taxon>Actinomycetes</taxon>
        <taxon>Geodermatophilales</taxon>
        <taxon>Geodermatophilaceae</taxon>
        <taxon>Blastococcus</taxon>
    </lineage>
</organism>
<dbReference type="AlphaFoldDB" id="A0A543P1K1"/>
<proteinExistence type="predicted"/>
<evidence type="ECO:0000313" key="2">
    <source>
        <dbReference type="Proteomes" id="UP000319865"/>
    </source>
</evidence>
<keyword evidence="2" id="KW-1185">Reference proteome</keyword>
<dbReference type="RefSeq" id="WP_142027858.1">
    <property type="nucleotide sequence ID" value="NZ_VFQE01000002.1"/>
</dbReference>
<sequence length="101" mass="10845">MQLAYRDGGVESLYDDGSNYDVISGCTVLPTTGISDSASPTTSRFYCHSASHNTFTARNVYGVRQVIGCYGGSSFKRFVGISADWRETEKAALDLAEPCGS</sequence>
<reference evidence="1 2" key="1">
    <citation type="submission" date="2019-06" db="EMBL/GenBank/DDBJ databases">
        <title>Sequencing the genomes of 1000 actinobacteria strains.</title>
        <authorList>
            <person name="Klenk H.-P."/>
        </authorList>
    </citation>
    <scope>NUCLEOTIDE SEQUENCE [LARGE SCALE GENOMIC DNA]</scope>
    <source>
        <strain evidence="1 2">DSM 46837</strain>
    </source>
</reference>
<name>A0A543P1K1_9ACTN</name>
<protein>
    <submittedName>
        <fullName evidence="1">Uncharacterized protein</fullName>
    </submittedName>
</protein>
<dbReference type="Proteomes" id="UP000319865">
    <property type="component" value="Unassembled WGS sequence"/>
</dbReference>
<dbReference type="EMBL" id="VFQE01000002">
    <property type="protein sequence ID" value="TQN37967.1"/>
    <property type="molecule type" value="Genomic_DNA"/>
</dbReference>